<feature type="domain" description="PAS" evidence="2">
    <location>
        <begin position="318"/>
        <end position="388"/>
    </location>
</feature>
<proteinExistence type="predicted"/>
<feature type="transmembrane region" description="Helical" evidence="1">
    <location>
        <begin position="38"/>
        <end position="56"/>
    </location>
</feature>
<dbReference type="SMART" id="SM00091">
    <property type="entry name" value="PAS"/>
    <property type="match status" value="1"/>
</dbReference>
<dbReference type="FunFam" id="3.30.70.270:FF:000001">
    <property type="entry name" value="Diguanylate cyclase domain protein"/>
    <property type="match status" value="1"/>
</dbReference>
<dbReference type="SMART" id="SM00267">
    <property type="entry name" value="GGDEF"/>
    <property type="match status" value="1"/>
</dbReference>
<evidence type="ECO:0000256" key="1">
    <source>
        <dbReference type="SAM" id="Phobius"/>
    </source>
</evidence>
<dbReference type="CDD" id="cd00130">
    <property type="entry name" value="PAS"/>
    <property type="match status" value="1"/>
</dbReference>
<dbReference type="InterPro" id="IPR000700">
    <property type="entry name" value="PAS-assoc_C"/>
</dbReference>
<feature type="transmembrane region" description="Helical" evidence="1">
    <location>
        <begin position="192"/>
        <end position="210"/>
    </location>
</feature>
<evidence type="ECO:0000313" key="5">
    <source>
        <dbReference type="EMBL" id="TQN35722.1"/>
    </source>
</evidence>
<dbReference type="Gene3D" id="3.30.450.20">
    <property type="entry name" value="PAS domain"/>
    <property type="match status" value="1"/>
</dbReference>
<protein>
    <submittedName>
        <fullName evidence="5">PAS domain S-box-containing protein/diguanylate cyclase (GGDEF)-like protein</fullName>
    </submittedName>
</protein>
<feature type="transmembrane region" description="Helical" evidence="1">
    <location>
        <begin position="68"/>
        <end position="92"/>
    </location>
</feature>
<dbReference type="InterPro" id="IPR043128">
    <property type="entry name" value="Rev_trsase/Diguanyl_cyclase"/>
</dbReference>
<dbReference type="Gene3D" id="3.30.70.270">
    <property type="match status" value="1"/>
</dbReference>
<dbReference type="AlphaFoldDB" id="A0A543NV65"/>
<keyword evidence="1" id="KW-0812">Transmembrane</keyword>
<feature type="transmembrane region" description="Helical" evidence="1">
    <location>
        <begin position="129"/>
        <end position="149"/>
    </location>
</feature>
<dbReference type="InterPro" id="IPR035965">
    <property type="entry name" value="PAS-like_dom_sf"/>
</dbReference>
<feature type="transmembrane region" description="Helical" evidence="1">
    <location>
        <begin position="281"/>
        <end position="302"/>
    </location>
</feature>
<dbReference type="CDD" id="cd01949">
    <property type="entry name" value="GGDEF"/>
    <property type="match status" value="1"/>
</dbReference>
<organism evidence="5 6">
    <name type="scientific">Blastococcus colisei</name>
    <dbReference type="NCBI Taxonomy" id="1564162"/>
    <lineage>
        <taxon>Bacteria</taxon>
        <taxon>Bacillati</taxon>
        <taxon>Actinomycetota</taxon>
        <taxon>Actinomycetes</taxon>
        <taxon>Geodermatophilales</taxon>
        <taxon>Geodermatophilaceae</taxon>
        <taxon>Blastococcus</taxon>
    </lineage>
</organism>
<accession>A0A543NV65</accession>
<dbReference type="PROSITE" id="PS50887">
    <property type="entry name" value="GGDEF"/>
    <property type="match status" value="1"/>
</dbReference>
<keyword evidence="1" id="KW-1133">Transmembrane helix</keyword>
<gene>
    <name evidence="5" type="ORF">FHU33_4951</name>
</gene>
<dbReference type="InterPro" id="IPR013767">
    <property type="entry name" value="PAS_fold"/>
</dbReference>
<dbReference type="PANTHER" id="PTHR44757">
    <property type="entry name" value="DIGUANYLATE CYCLASE DGCP"/>
    <property type="match status" value="1"/>
</dbReference>
<dbReference type="NCBIfam" id="TIGR00254">
    <property type="entry name" value="GGDEF"/>
    <property type="match status" value="1"/>
</dbReference>
<feature type="transmembrane region" description="Helical" evidence="1">
    <location>
        <begin position="254"/>
        <end position="275"/>
    </location>
</feature>
<dbReference type="RefSeq" id="WP_142028209.1">
    <property type="nucleotide sequence ID" value="NZ_VFQE01000003.1"/>
</dbReference>
<feature type="domain" description="PAC" evidence="3">
    <location>
        <begin position="395"/>
        <end position="446"/>
    </location>
</feature>
<reference evidence="5 6" key="1">
    <citation type="submission" date="2019-06" db="EMBL/GenBank/DDBJ databases">
        <title>Sequencing the genomes of 1000 actinobacteria strains.</title>
        <authorList>
            <person name="Klenk H.-P."/>
        </authorList>
    </citation>
    <scope>NUCLEOTIDE SEQUENCE [LARGE SCALE GENOMIC DNA]</scope>
    <source>
        <strain evidence="5 6">DSM 46837</strain>
    </source>
</reference>
<evidence type="ECO:0000259" key="3">
    <source>
        <dbReference type="PROSITE" id="PS50113"/>
    </source>
</evidence>
<feature type="transmembrane region" description="Helical" evidence="1">
    <location>
        <begin position="161"/>
        <end position="180"/>
    </location>
</feature>
<feature type="domain" description="GGDEF" evidence="4">
    <location>
        <begin position="477"/>
        <end position="608"/>
    </location>
</feature>
<dbReference type="GO" id="GO:0006355">
    <property type="term" value="P:regulation of DNA-templated transcription"/>
    <property type="evidence" value="ECO:0007669"/>
    <property type="project" value="InterPro"/>
</dbReference>
<dbReference type="PROSITE" id="PS50113">
    <property type="entry name" value="PAC"/>
    <property type="match status" value="1"/>
</dbReference>
<keyword evidence="6" id="KW-1185">Reference proteome</keyword>
<dbReference type="SUPFAM" id="SSF55785">
    <property type="entry name" value="PYP-like sensor domain (PAS domain)"/>
    <property type="match status" value="1"/>
</dbReference>
<evidence type="ECO:0000313" key="6">
    <source>
        <dbReference type="Proteomes" id="UP000319865"/>
    </source>
</evidence>
<dbReference type="SUPFAM" id="SSF55073">
    <property type="entry name" value="Nucleotide cyclase"/>
    <property type="match status" value="1"/>
</dbReference>
<dbReference type="OrthoDB" id="8526884at2"/>
<name>A0A543NV65_9ACTN</name>
<dbReference type="PANTHER" id="PTHR44757:SF2">
    <property type="entry name" value="BIOFILM ARCHITECTURE MAINTENANCE PROTEIN MBAA"/>
    <property type="match status" value="1"/>
</dbReference>
<dbReference type="EMBL" id="VFQE01000003">
    <property type="protein sequence ID" value="TQN35722.1"/>
    <property type="molecule type" value="Genomic_DNA"/>
</dbReference>
<comment type="caution">
    <text evidence="5">The sequence shown here is derived from an EMBL/GenBank/DDBJ whole genome shotgun (WGS) entry which is preliminary data.</text>
</comment>
<evidence type="ECO:0000259" key="4">
    <source>
        <dbReference type="PROSITE" id="PS50887"/>
    </source>
</evidence>
<evidence type="ECO:0000259" key="2">
    <source>
        <dbReference type="PROSITE" id="PS50112"/>
    </source>
</evidence>
<dbReference type="NCBIfam" id="TIGR00229">
    <property type="entry name" value="sensory_box"/>
    <property type="match status" value="1"/>
</dbReference>
<dbReference type="InterPro" id="IPR029787">
    <property type="entry name" value="Nucleotide_cyclase"/>
</dbReference>
<dbReference type="Pfam" id="PF00990">
    <property type="entry name" value="GGDEF"/>
    <property type="match status" value="1"/>
</dbReference>
<dbReference type="PROSITE" id="PS50112">
    <property type="entry name" value="PAS"/>
    <property type="match status" value="1"/>
</dbReference>
<dbReference type="Pfam" id="PF00989">
    <property type="entry name" value="PAS"/>
    <property type="match status" value="1"/>
</dbReference>
<dbReference type="InterPro" id="IPR000014">
    <property type="entry name" value="PAS"/>
</dbReference>
<feature type="transmembrane region" description="Helical" evidence="1">
    <location>
        <begin position="222"/>
        <end position="242"/>
    </location>
</feature>
<feature type="transmembrane region" description="Helical" evidence="1">
    <location>
        <begin position="104"/>
        <end position="122"/>
    </location>
</feature>
<dbReference type="InterPro" id="IPR052155">
    <property type="entry name" value="Biofilm_reg_signaling"/>
</dbReference>
<dbReference type="InterPro" id="IPR000160">
    <property type="entry name" value="GGDEF_dom"/>
</dbReference>
<keyword evidence="1" id="KW-0472">Membrane</keyword>
<feature type="transmembrane region" description="Helical" evidence="1">
    <location>
        <begin position="12"/>
        <end position="32"/>
    </location>
</feature>
<sequence length="613" mass="63168">MSDPAVPTARAAWLHAALAALVVAAVVTLVPMGPWRPAAEIVLFGCGLAGAVTALRRHRTPLVVGWRGLTLGLLFFTLSCLAEVLELAGVFPGPAGGVESGLDIAAYAAMAVGALGVVRGGPRRRDRSAWIDTATLLLAGALAALALSGNGRPTSGDLVEMGIGTPVLTAVLLIVCVPLAMSHGGRSVSTMALLAAAVLTVVGYGGRILAGTTLRDSPLLDPLPLLAVAALVLAGRHPAVALMGRRPESEQEDAATRVLGLGAALLVSPALLILWTMGHGGVGYVLGAGSALLTGMALWRLMALNRERERTRAALTASEARLQLLLENAADVIAIVDASGCVAYMSPAVQSLLGRPPADYLGRNAIDLADPRDQPRLRAAVAAAGSASDIESGVVDTDIRVQHSSGGTRWVEMRISGRIDAAGIEGWVVNLREVTDRKMFEEELRRQARTDPLTGLLNRAAFSESLAAATASIDPAAPPAVLFVDIDDFKSVNDSLGHAAGDDLLVTVAARLTADVRADDVVARLGGDEFAVLLSDADGDRLRDVADRLLTSLRAPMALAGTTVSATASIGGALAATGDTAERLLHAADTAMYTAKRSGKDSRALLDAAPGRI</sequence>
<dbReference type="Proteomes" id="UP000319865">
    <property type="component" value="Unassembled WGS sequence"/>
</dbReference>